<gene>
    <name evidence="7" type="ORF">O181_045426</name>
</gene>
<sequence length="1128" mass="124292">MSAWLPKSTELGDLDLIQLSLLELESIATQRKLYWIPALASFSGFFSIFSLRLVKKQLNRSLAWFDYVIIIKLTWLLTNLTVLTHSKTSTVTVPGSIPVFFGLDYHSSACSCPLRLDHRFWFKLARSLLLALRFALIADYSYSLNPSILISISVQDSDSFMSSSTFNLNFNLAAFDNPLESAVLAENSLKSPIPDDDGFEIFDPRGLFSPPRPRLPAEDTQLNSSSLQQDHHPHPLQPQSTSRQISSSLISAAPRSWGLDCSQSMLKPHIIPVPTVFDDSIPDPPPRLTSPLDSPISPCSSSLPFCRSPPINESSTNHPISYFHSPTRRGRSSNPQQAHAPSSSLDPSPSSFPSSHSPRPRLGHDRYRPSPISTSSLPRDSSLPSRMSCSISSLAYSDMNSSPAVNFLAAFADATTPSTQHQTRSTSNVQASPKLVDEGDQVAGYTLGPIIGRGGFSVVRKARHIATNQNLAVKIVRRSEPIATADYPPSSSPLVYHGQHQNQINALKKAKPPVMSLHSSLNSRNRVTSTPLGFDGPLVNSVHLPLPTSVTENLAHALLKREIRIWSSLKQHPNLVSLSFVHETPTQTLLFMPICEGGNLLQFLNRVKLDPCEQDKLSQILNWTLADILSPSASSEQSEILTASSGLRLGLVREIFRQIVEGLGYLHLEANVVHKDIKLENILIQNNQIKISDFGLAIYPCYERSLLTSADTNKKNSSIWNRDLSLPKQFSCLPRIVEGTVGCSPISTFYNDLQSRSNLNDLSSFSNPISSHMDEDCDSATTDEILPTAAGSLAYTPPEQLRSEVPLACPSLDIWAVGCVLYGLLEGRLPFEDEFEPRLRLKIMNGQFEFPNVLSVDPEKTFALEEDPRIMITKVLKGSLAVDRNARWTIQEIAASAWLSPVNPSVTSPLSDDGRSSEGSFLSLVDQPSEFEHVMQLKRLASVLSEPEKTSDDVKMTKSDDIGSEPAVSRTFFTDPLQVNHSHSSSPKPQHEFLDFCELLDTIPSFSPSNGTPMSEHSKLDNQLLESAIPSLNCERAGRSRHRGQLDHSSSNVKILPRVSLRPSSRSHSRGRSPIVAHLINLVQGQVPIWCRSPRAAGPLAHGGQTRPQPNWLPRTYAGLLTDLLIKG</sequence>
<evidence type="ECO:0000256" key="1">
    <source>
        <dbReference type="ARBA" id="ARBA00022741"/>
    </source>
</evidence>
<keyword evidence="5" id="KW-1133">Transmembrane helix</keyword>
<dbReference type="GO" id="GO:0005524">
    <property type="term" value="F:ATP binding"/>
    <property type="evidence" value="ECO:0007669"/>
    <property type="project" value="UniProtKB-UniRule"/>
</dbReference>
<dbReference type="Pfam" id="PF00069">
    <property type="entry name" value="Pkinase"/>
    <property type="match status" value="2"/>
</dbReference>
<accession>A0A9Q3DK78</accession>
<feature type="region of interest" description="Disordered" evidence="4">
    <location>
        <begin position="210"/>
        <end position="248"/>
    </location>
</feature>
<dbReference type="Proteomes" id="UP000765509">
    <property type="component" value="Unassembled WGS sequence"/>
</dbReference>
<keyword evidence="5" id="KW-0472">Membrane</keyword>
<evidence type="ECO:0000259" key="6">
    <source>
        <dbReference type="PROSITE" id="PS50011"/>
    </source>
</evidence>
<evidence type="ECO:0000313" key="7">
    <source>
        <dbReference type="EMBL" id="MBW0505711.1"/>
    </source>
</evidence>
<feature type="region of interest" description="Disordered" evidence="4">
    <location>
        <begin position="307"/>
        <end position="384"/>
    </location>
</feature>
<name>A0A9Q3DK78_9BASI</name>
<dbReference type="SMART" id="SM00220">
    <property type="entry name" value="S_TKc"/>
    <property type="match status" value="1"/>
</dbReference>
<organism evidence="7 8">
    <name type="scientific">Austropuccinia psidii MF-1</name>
    <dbReference type="NCBI Taxonomy" id="1389203"/>
    <lineage>
        <taxon>Eukaryota</taxon>
        <taxon>Fungi</taxon>
        <taxon>Dikarya</taxon>
        <taxon>Basidiomycota</taxon>
        <taxon>Pucciniomycotina</taxon>
        <taxon>Pucciniomycetes</taxon>
        <taxon>Pucciniales</taxon>
        <taxon>Sphaerophragmiaceae</taxon>
        <taxon>Austropuccinia</taxon>
    </lineage>
</organism>
<keyword evidence="8" id="KW-1185">Reference proteome</keyword>
<dbReference type="InterPro" id="IPR008271">
    <property type="entry name" value="Ser/Thr_kinase_AS"/>
</dbReference>
<feature type="compositionally biased region" description="Low complexity" evidence="4">
    <location>
        <begin position="341"/>
        <end position="357"/>
    </location>
</feature>
<protein>
    <recommendedName>
        <fullName evidence="6">Protein kinase domain-containing protein</fullName>
    </recommendedName>
</protein>
<dbReference type="InterPro" id="IPR000719">
    <property type="entry name" value="Prot_kinase_dom"/>
</dbReference>
<feature type="binding site" evidence="3">
    <location>
        <position position="474"/>
    </location>
    <ligand>
        <name>ATP</name>
        <dbReference type="ChEBI" id="CHEBI:30616"/>
    </ligand>
</feature>
<dbReference type="GO" id="GO:0035556">
    <property type="term" value="P:intracellular signal transduction"/>
    <property type="evidence" value="ECO:0007669"/>
    <property type="project" value="TreeGrafter"/>
</dbReference>
<dbReference type="PROSITE" id="PS00107">
    <property type="entry name" value="PROTEIN_KINASE_ATP"/>
    <property type="match status" value="1"/>
</dbReference>
<proteinExistence type="predicted"/>
<dbReference type="AlphaFoldDB" id="A0A9Q3DK78"/>
<evidence type="ECO:0000256" key="4">
    <source>
        <dbReference type="SAM" id="MobiDB-lite"/>
    </source>
</evidence>
<keyword evidence="2 3" id="KW-0067">ATP-binding</keyword>
<feature type="transmembrane region" description="Helical" evidence="5">
    <location>
        <begin position="63"/>
        <end position="83"/>
    </location>
</feature>
<keyword evidence="5" id="KW-0812">Transmembrane</keyword>
<evidence type="ECO:0000256" key="3">
    <source>
        <dbReference type="PROSITE-ProRule" id="PRU10141"/>
    </source>
</evidence>
<keyword evidence="1 3" id="KW-0547">Nucleotide-binding</keyword>
<feature type="domain" description="Protein kinase" evidence="6">
    <location>
        <begin position="445"/>
        <end position="899"/>
    </location>
</feature>
<dbReference type="PANTHER" id="PTHR24346">
    <property type="entry name" value="MAP/MICROTUBULE AFFINITY-REGULATING KINASE"/>
    <property type="match status" value="1"/>
</dbReference>
<dbReference type="SUPFAM" id="SSF56112">
    <property type="entry name" value="Protein kinase-like (PK-like)"/>
    <property type="match status" value="1"/>
</dbReference>
<comment type="caution">
    <text evidence="7">The sequence shown here is derived from an EMBL/GenBank/DDBJ whole genome shotgun (WGS) entry which is preliminary data.</text>
</comment>
<dbReference type="InterPro" id="IPR017441">
    <property type="entry name" value="Protein_kinase_ATP_BS"/>
</dbReference>
<dbReference type="PROSITE" id="PS00108">
    <property type="entry name" value="PROTEIN_KINASE_ST"/>
    <property type="match status" value="1"/>
</dbReference>
<reference evidence="7" key="1">
    <citation type="submission" date="2021-03" db="EMBL/GenBank/DDBJ databases">
        <title>Draft genome sequence of rust myrtle Austropuccinia psidii MF-1, a brazilian biotype.</title>
        <authorList>
            <person name="Quecine M.C."/>
            <person name="Pachon D.M.R."/>
            <person name="Bonatelli M.L."/>
            <person name="Correr F.H."/>
            <person name="Franceschini L.M."/>
            <person name="Leite T.F."/>
            <person name="Margarido G.R.A."/>
            <person name="Almeida C.A."/>
            <person name="Ferrarezi J.A."/>
            <person name="Labate C.A."/>
        </authorList>
    </citation>
    <scope>NUCLEOTIDE SEQUENCE</scope>
    <source>
        <strain evidence="7">MF-1</strain>
    </source>
</reference>
<dbReference type="GO" id="GO:0005737">
    <property type="term" value="C:cytoplasm"/>
    <property type="evidence" value="ECO:0007669"/>
    <property type="project" value="TreeGrafter"/>
</dbReference>
<dbReference type="PROSITE" id="PS50011">
    <property type="entry name" value="PROTEIN_KINASE_DOM"/>
    <property type="match status" value="1"/>
</dbReference>
<dbReference type="GO" id="GO:0004674">
    <property type="term" value="F:protein serine/threonine kinase activity"/>
    <property type="evidence" value="ECO:0007669"/>
    <property type="project" value="TreeGrafter"/>
</dbReference>
<feature type="compositionally biased region" description="Low complexity" evidence="4">
    <location>
        <begin position="370"/>
        <end position="384"/>
    </location>
</feature>
<feature type="compositionally biased region" description="Low complexity" evidence="4">
    <location>
        <begin position="237"/>
        <end position="248"/>
    </location>
</feature>
<dbReference type="PANTHER" id="PTHR24346:SF30">
    <property type="entry name" value="MATERNAL EMBRYONIC LEUCINE ZIPPER KINASE"/>
    <property type="match status" value="1"/>
</dbReference>
<dbReference type="Gene3D" id="3.30.200.20">
    <property type="entry name" value="Phosphorylase Kinase, domain 1"/>
    <property type="match status" value="2"/>
</dbReference>
<dbReference type="Gene3D" id="1.10.510.10">
    <property type="entry name" value="Transferase(Phosphotransferase) domain 1"/>
    <property type="match status" value="2"/>
</dbReference>
<dbReference type="OrthoDB" id="4062651at2759"/>
<feature type="region of interest" description="Disordered" evidence="4">
    <location>
        <begin position="945"/>
        <end position="969"/>
    </location>
</feature>
<dbReference type="EMBL" id="AVOT02018650">
    <property type="protein sequence ID" value="MBW0505711.1"/>
    <property type="molecule type" value="Genomic_DNA"/>
</dbReference>
<evidence type="ECO:0000313" key="8">
    <source>
        <dbReference type="Proteomes" id="UP000765509"/>
    </source>
</evidence>
<feature type="transmembrane region" description="Helical" evidence="5">
    <location>
        <begin position="33"/>
        <end position="51"/>
    </location>
</feature>
<dbReference type="InterPro" id="IPR011009">
    <property type="entry name" value="Kinase-like_dom_sf"/>
</dbReference>
<feature type="compositionally biased region" description="Basic and acidic residues" evidence="4">
    <location>
        <begin position="946"/>
        <end position="961"/>
    </location>
</feature>
<evidence type="ECO:0000256" key="2">
    <source>
        <dbReference type="ARBA" id="ARBA00022840"/>
    </source>
</evidence>
<evidence type="ECO:0000256" key="5">
    <source>
        <dbReference type="SAM" id="Phobius"/>
    </source>
</evidence>